<accession>A0A2P5XWE5</accession>
<name>A0A2P5XWE5_GOSBA</name>
<organism evidence="1 2">
    <name type="scientific">Gossypium barbadense</name>
    <name type="common">Sea Island cotton</name>
    <name type="synonym">Hibiscus barbadensis</name>
    <dbReference type="NCBI Taxonomy" id="3634"/>
    <lineage>
        <taxon>Eukaryota</taxon>
        <taxon>Viridiplantae</taxon>
        <taxon>Streptophyta</taxon>
        <taxon>Embryophyta</taxon>
        <taxon>Tracheophyta</taxon>
        <taxon>Spermatophyta</taxon>
        <taxon>Magnoliopsida</taxon>
        <taxon>eudicotyledons</taxon>
        <taxon>Gunneridae</taxon>
        <taxon>Pentapetalae</taxon>
        <taxon>rosids</taxon>
        <taxon>malvids</taxon>
        <taxon>Malvales</taxon>
        <taxon>Malvaceae</taxon>
        <taxon>Malvoideae</taxon>
        <taxon>Gossypium</taxon>
    </lineage>
</organism>
<evidence type="ECO:0000313" key="2">
    <source>
        <dbReference type="Proteomes" id="UP000239757"/>
    </source>
</evidence>
<dbReference type="Proteomes" id="UP000239757">
    <property type="component" value="Unassembled WGS sequence"/>
</dbReference>
<proteinExistence type="predicted"/>
<dbReference type="AlphaFoldDB" id="A0A2P5XWE5"/>
<reference evidence="1 2" key="1">
    <citation type="submission" date="2015-01" db="EMBL/GenBank/DDBJ databases">
        <title>Genome of allotetraploid Gossypium barbadense reveals genomic plasticity and fiber elongation in cotton evolution.</title>
        <authorList>
            <person name="Chen X."/>
            <person name="Liu X."/>
            <person name="Zhao B."/>
            <person name="Zheng H."/>
            <person name="Hu Y."/>
            <person name="Lu G."/>
            <person name="Yang C."/>
            <person name="Chen J."/>
            <person name="Shan C."/>
            <person name="Zhang L."/>
            <person name="Zhou Y."/>
            <person name="Wang L."/>
            <person name="Guo W."/>
            <person name="Bai Y."/>
            <person name="Ruan J."/>
            <person name="Shangguan X."/>
            <person name="Mao Y."/>
            <person name="Jiang J."/>
            <person name="Zhu Y."/>
            <person name="Lei J."/>
            <person name="Kang H."/>
            <person name="Chen S."/>
            <person name="He X."/>
            <person name="Wang R."/>
            <person name="Wang Y."/>
            <person name="Chen J."/>
            <person name="Wang L."/>
            <person name="Yu S."/>
            <person name="Wang B."/>
            <person name="Wei J."/>
            <person name="Song S."/>
            <person name="Lu X."/>
            <person name="Gao Z."/>
            <person name="Gu W."/>
            <person name="Deng X."/>
            <person name="Ma D."/>
            <person name="Wang S."/>
            <person name="Liang W."/>
            <person name="Fang L."/>
            <person name="Cai C."/>
            <person name="Zhu X."/>
            <person name="Zhou B."/>
            <person name="Zhang Y."/>
            <person name="Chen Z."/>
            <person name="Xu S."/>
            <person name="Zhu R."/>
            <person name="Wang S."/>
            <person name="Zhang T."/>
            <person name="Zhao G."/>
        </authorList>
    </citation>
    <scope>NUCLEOTIDE SEQUENCE [LARGE SCALE GENOMIC DNA]</scope>
    <source>
        <strain evidence="2">cv. Xinhai21</strain>
        <tissue evidence="1">Leaf</tissue>
    </source>
</reference>
<evidence type="ECO:0000313" key="1">
    <source>
        <dbReference type="EMBL" id="PPS07643.1"/>
    </source>
</evidence>
<sequence length="135" mass="15637">MVNEQKEENRIRNHRPLTVYRPLEGEEVSTKVFSGTVVSKRTIQGDSQMHRKNYVKLLRGKKGPAHICSPSRIKKNIPAPTTNDLALHICNHCKERCKAAFHKPHYSNLQLLGKLHVATRHLEVNIHNMQKRQNY</sequence>
<dbReference type="EMBL" id="KZ664116">
    <property type="protein sequence ID" value="PPS07643.1"/>
    <property type="molecule type" value="Genomic_DNA"/>
</dbReference>
<protein>
    <submittedName>
        <fullName evidence="1">Uncharacterized protein</fullName>
    </submittedName>
</protein>
<gene>
    <name evidence="1" type="ORF">GOBAR_AA13016</name>
</gene>